<evidence type="ECO:0000256" key="14">
    <source>
        <dbReference type="ARBA" id="ARBA00055676"/>
    </source>
</evidence>
<evidence type="ECO:0000259" key="15">
    <source>
        <dbReference type="Pfam" id="PF01227"/>
    </source>
</evidence>
<feature type="domain" description="GTP cyclohydrolase I" evidence="15">
    <location>
        <begin position="35"/>
        <end position="187"/>
    </location>
</feature>
<dbReference type="UniPathway" id="UPA00848">
    <property type="reaction ID" value="UER00151"/>
</dbReference>
<comment type="catalytic activity">
    <reaction evidence="1">
        <text>GTP + H2O = 7,8-dihydroneopterin 3'-triphosphate + formate + H(+)</text>
        <dbReference type="Rhea" id="RHEA:17473"/>
        <dbReference type="ChEBI" id="CHEBI:15377"/>
        <dbReference type="ChEBI" id="CHEBI:15378"/>
        <dbReference type="ChEBI" id="CHEBI:15740"/>
        <dbReference type="ChEBI" id="CHEBI:37565"/>
        <dbReference type="ChEBI" id="CHEBI:58462"/>
        <dbReference type="EC" id="3.5.4.16"/>
    </reaction>
</comment>
<evidence type="ECO:0000256" key="5">
    <source>
        <dbReference type="ARBA" id="ARBA00012715"/>
    </source>
</evidence>
<evidence type="ECO:0000256" key="9">
    <source>
        <dbReference type="ARBA" id="ARBA00022801"/>
    </source>
</evidence>
<comment type="caution">
    <text evidence="16">The sequence shown here is derived from an EMBL/GenBank/DDBJ whole genome shotgun (WGS) entry which is preliminary data.</text>
</comment>
<keyword evidence="11" id="KW-0783">Tetrahydrobiopterin biosynthesis</keyword>
<dbReference type="AlphaFoldDB" id="A0A498IUN8"/>
<dbReference type="Pfam" id="PF01227">
    <property type="entry name" value="GTP_cyclohydroI"/>
    <property type="match status" value="2"/>
</dbReference>
<dbReference type="InterPro" id="IPR043134">
    <property type="entry name" value="GTP-CH-I_N"/>
</dbReference>
<dbReference type="EC" id="3.5.4.16" evidence="5"/>
<accession>A0A498IUN8</accession>
<dbReference type="FunFam" id="3.30.1130.10:FF:000008">
    <property type="entry name" value="GTP cyclohydrolase 1"/>
    <property type="match status" value="1"/>
</dbReference>
<dbReference type="Proteomes" id="UP000290289">
    <property type="component" value="Chromosome 10"/>
</dbReference>
<organism evidence="16 17">
    <name type="scientific">Malus domestica</name>
    <name type="common">Apple</name>
    <name type="synonym">Pyrus malus</name>
    <dbReference type="NCBI Taxonomy" id="3750"/>
    <lineage>
        <taxon>Eukaryota</taxon>
        <taxon>Viridiplantae</taxon>
        <taxon>Streptophyta</taxon>
        <taxon>Embryophyta</taxon>
        <taxon>Tracheophyta</taxon>
        <taxon>Spermatophyta</taxon>
        <taxon>Magnoliopsida</taxon>
        <taxon>eudicotyledons</taxon>
        <taxon>Gunneridae</taxon>
        <taxon>Pentapetalae</taxon>
        <taxon>rosids</taxon>
        <taxon>fabids</taxon>
        <taxon>Rosales</taxon>
        <taxon>Rosaceae</taxon>
        <taxon>Amygdaloideae</taxon>
        <taxon>Maleae</taxon>
        <taxon>Malus</taxon>
    </lineage>
</organism>
<dbReference type="Gene3D" id="3.30.1130.10">
    <property type="match status" value="2"/>
</dbReference>
<evidence type="ECO:0000256" key="2">
    <source>
        <dbReference type="ARBA" id="ARBA00005080"/>
    </source>
</evidence>
<keyword evidence="7" id="KW-0479">Metal-binding</keyword>
<gene>
    <name evidence="16" type="ORF">DVH24_028549</name>
</gene>
<dbReference type="FunFam" id="1.10.286.10:FF:000004">
    <property type="entry name" value="GTP cyclohydrolase 1"/>
    <property type="match status" value="1"/>
</dbReference>
<keyword evidence="17" id="KW-1185">Reference proteome</keyword>
<dbReference type="InterPro" id="IPR043133">
    <property type="entry name" value="GTP-CH-I_C/QueF"/>
</dbReference>
<comment type="function">
    <text evidence="14">GTP cyclohydrolase 1 is the first enzyme in the biosynthetic pathway leading to folic acid.</text>
</comment>
<sequence length="675" mass="73792">MGALDEGHFCSELENGVKLGCIELSFEEEPETIAIEDAVKVLMQGLGEDVNREGLKKTPFRVAKALREGTRGYRQKVKDIVQGALFPEAGLDNAVGHAGGAGGLVVVRDLDLFSYCESCMLPFQVRCHVGYVPSGQLVVGLSKLSRVADVFAKRLQDPQRLADEVCSALQHGIKAAGVAVVLQCLHVHFPNLESVFLDSNHQGWVELLVSSGSGVFENENANLWADFWSLLRFRGINVEKTRMRDTSDHHWCPSRSSAGAIATSEMESINPGMVTAVASILRSLGEDPLRKELLGTPARFVKWLMSFQNSNFDMKLNGFVSGNGDSFKEKHIHSELNLSFWSQCEHHLLPFYGVVHIGYMCTEGSNPIGKSLLQSIVCFYGFKLQVQERLTRQIAETVSPLLGGDVIVVVEASHTCMISRGIEKFGSSTATIAVLGRFSTDPAARAKFMQSIPNTADHAEHALGAKGMKAVKGMKSVKGCREYVLGVKDHGYAGYVLGAKDHAEYALGAKRMKAVKGVKGVKGYREYVLGVKGHGNDEYVLEAKDHAEYTLGAKWMKIVKGVKDYREYVLGVKGHGNAEYVLGVKDHAEYALGARWMKTVKGAKGVKGYREYVLGVKSHGNAEYVLEAKGSSHAEYALEAKGSSHAEYALEAKGSSRTEYVLEVKGRAEYLEDDS</sequence>
<dbReference type="InterPro" id="IPR001474">
    <property type="entry name" value="GTP_CycHdrlase_I"/>
</dbReference>
<evidence type="ECO:0000256" key="12">
    <source>
        <dbReference type="ARBA" id="ARBA00023134"/>
    </source>
</evidence>
<dbReference type="EMBL" id="RDQH01000336">
    <property type="protein sequence ID" value="RXH87049.1"/>
    <property type="molecule type" value="Genomic_DNA"/>
</dbReference>
<dbReference type="Gene3D" id="1.10.286.10">
    <property type="match status" value="2"/>
</dbReference>
<dbReference type="FunFam" id="3.30.1130.10:FF:000007">
    <property type="entry name" value="GTP cyclohydrolase 1"/>
    <property type="match status" value="1"/>
</dbReference>
<dbReference type="GO" id="GO:0006729">
    <property type="term" value="P:tetrahydrobiopterin biosynthetic process"/>
    <property type="evidence" value="ECO:0007669"/>
    <property type="project" value="UniProtKB-KW"/>
</dbReference>
<comment type="subunit">
    <text evidence="4">Homodimer.</text>
</comment>
<dbReference type="GO" id="GO:0005737">
    <property type="term" value="C:cytoplasm"/>
    <property type="evidence" value="ECO:0007669"/>
    <property type="project" value="TreeGrafter"/>
</dbReference>
<dbReference type="GO" id="GO:0046656">
    <property type="term" value="P:folic acid biosynthetic process"/>
    <property type="evidence" value="ECO:0007669"/>
    <property type="project" value="UniProtKB-ARBA"/>
</dbReference>
<keyword evidence="9" id="KW-0378">Hydrolase</keyword>
<dbReference type="GO" id="GO:0046654">
    <property type="term" value="P:tetrahydrofolate biosynthetic process"/>
    <property type="evidence" value="ECO:0007669"/>
    <property type="project" value="InterPro"/>
</dbReference>
<evidence type="ECO:0000256" key="1">
    <source>
        <dbReference type="ARBA" id="ARBA00001052"/>
    </source>
</evidence>
<feature type="domain" description="GTP cyclohydrolase I" evidence="15">
    <location>
        <begin position="275"/>
        <end position="452"/>
    </location>
</feature>
<evidence type="ECO:0000256" key="4">
    <source>
        <dbReference type="ARBA" id="ARBA00011738"/>
    </source>
</evidence>
<keyword evidence="12" id="KW-0342">GTP-binding</keyword>
<keyword evidence="10" id="KW-0862">Zinc</keyword>
<dbReference type="GO" id="GO:0008270">
    <property type="term" value="F:zinc ion binding"/>
    <property type="evidence" value="ECO:0007669"/>
    <property type="project" value="TreeGrafter"/>
</dbReference>
<evidence type="ECO:0000256" key="10">
    <source>
        <dbReference type="ARBA" id="ARBA00022833"/>
    </source>
</evidence>
<comment type="similarity">
    <text evidence="3">Belongs to the GTP cyclohydrolase I family.</text>
</comment>
<keyword evidence="8" id="KW-0547">Nucleotide-binding</keyword>
<dbReference type="STRING" id="3750.A0A498IUN8"/>
<evidence type="ECO:0000256" key="13">
    <source>
        <dbReference type="ARBA" id="ARBA00030854"/>
    </source>
</evidence>
<evidence type="ECO:0000256" key="11">
    <source>
        <dbReference type="ARBA" id="ARBA00023007"/>
    </source>
</evidence>
<dbReference type="PANTHER" id="PTHR11109:SF7">
    <property type="entry name" value="GTP CYCLOHYDROLASE 1"/>
    <property type="match status" value="1"/>
</dbReference>
<dbReference type="PANTHER" id="PTHR11109">
    <property type="entry name" value="GTP CYCLOHYDROLASE I"/>
    <property type="match status" value="1"/>
</dbReference>
<dbReference type="GO" id="GO:0005525">
    <property type="term" value="F:GTP binding"/>
    <property type="evidence" value="ECO:0007669"/>
    <property type="project" value="UniProtKB-KW"/>
</dbReference>
<evidence type="ECO:0000256" key="6">
    <source>
        <dbReference type="ARBA" id="ARBA00017272"/>
    </source>
</evidence>
<name>A0A498IUN8_MALDO</name>
<proteinExistence type="inferred from homology"/>
<dbReference type="SUPFAM" id="SSF55620">
    <property type="entry name" value="Tetrahydrobiopterin biosynthesis enzymes-like"/>
    <property type="match status" value="2"/>
</dbReference>
<evidence type="ECO:0000256" key="8">
    <source>
        <dbReference type="ARBA" id="ARBA00022741"/>
    </source>
</evidence>
<dbReference type="GO" id="GO:0003934">
    <property type="term" value="F:GTP cyclohydrolase I activity"/>
    <property type="evidence" value="ECO:0007669"/>
    <property type="project" value="UniProtKB-EC"/>
</dbReference>
<evidence type="ECO:0000256" key="7">
    <source>
        <dbReference type="ARBA" id="ARBA00022723"/>
    </source>
</evidence>
<comment type="pathway">
    <text evidence="2">Cofactor biosynthesis; 7,8-dihydroneopterin triphosphate biosynthesis; 7,8-dihydroneopterin triphosphate from GTP: step 1/1.</text>
</comment>
<evidence type="ECO:0000313" key="16">
    <source>
        <dbReference type="EMBL" id="RXH87049.1"/>
    </source>
</evidence>
<evidence type="ECO:0000256" key="3">
    <source>
        <dbReference type="ARBA" id="ARBA00008085"/>
    </source>
</evidence>
<evidence type="ECO:0000313" key="17">
    <source>
        <dbReference type="Proteomes" id="UP000290289"/>
    </source>
</evidence>
<protein>
    <recommendedName>
        <fullName evidence="6">GTP cyclohydrolase 1</fullName>
        <ecNumber evidence="5">3.5.4.16</ecNumber>
    </recommendedName>
    <alternativeName>
        <fullName evidence="13">GTP cyclohydrolase I</fullName>
    </alternativeName>
</protein>
<reference evidence="16 17" key="1">
    <citation type="submission" date="2018-10" db="EMBL/GenBank/DDBJ databases">
        <title>A high-quality apple genome assembly.</title>
        <authorList>
            <person name="Hu J."/>
        </authorList>
    </citation>
    <scope>NUCLEOTIDE SEQUENCE [LARGE SCALE GENOMIC DNA]</scope>
    <source>
        <strain evidence="17">cv. HFTH1</strain>
        <tissue evidence="16">Young leaf</tissue>
    </source>
</reference>
<dbReference type="InterPro" id="IPR020602">
    <property type="entry name" value="GTP_CycHdrlase_I_dom"/>
</dbReference>